<feature type="compositionally biased region" description="Low complexity" evidence="1">
    <location>
        <begin position="390"/>
        <end position="404"/>
    </location>
</feature>
<keyword evidence="3" id="KW-1185">Reference proteome</keyword>
<accession>A0A9P8L423</accession>
<dbReference type="AlphaFoldDB" id="A0A9P8L423"/>
<sequence>MLSSSISAIGRSRSSEGTATADNESTMHGGLHKRLIPTSSTPVTDTAHPPVFSTPSYALPAFGNTATVPDLHASNSPSSASKPKTKMKPLLRRLSPRENNSLDLSRSAAEHEGLGIYASDGAGSRSAADVTFSPTGKRGAAYHARSTSGASQYSTATTGSNPRPGAQYVHPKRQTPRPYTPPITQSYTNSLLDSEYSGEGTGIGTDAEDGEYVREHLRQARIRAERSHSLSQQQAMQQPMQPPLRIMTTTGSATRLVYGSQQNLPGTPTSFRPRADTMSPVGTISPVSRTSMDNVFKFRSKDDSASFSEKLDVEREAFQRKQGAKAQKAKKDALKAAEREMLEREKREEDAVRRTVAREERVRRKSESKEKAKGRSGSTIEADVIGQEYSKLGSLPSSRGPSSKGNSKRTSTGGASQGGLRNRWTAFMVWLRFRIFKLGRKGGLEGKAR</sequence>
<organism evidence="2 3">
    <name type="scientific">Glutinoglossum americanum</name>
    <dbReference type="NCBI Taxonomy" id="1670608"/>
    <lineage>
        <taxon>Eukaryota</taxon>
        <taxon>Fungi</taxon>
        <taxon>Dikarya</taxon>
        <taxon>Ascomycota</taxon>
        <taxon>Pezizomycotina</taxon>
        <taxon>Geoglossomycetes</taxon>
        <taxon>Geoglossales</taxon>
        <taxon>Geoglossaceae</taxon>
        <taxon>Glutinoglossum</taxon>
    </lineage>
</organism>
<feature type="compositionally biased region" description="Polar residues" evidence="1">
    <location>
        <begin position="145"/>
        <end position="161"/>
    </location>
</feature>
<feature type="region of interest" description="Disordered" evidence="1">
    <location>
        <begin position="135"/>
        <end position="183"/>
    </location>
</feature>
<comment type="caution">
    <text evidence="2">The sequence shown here is derived from an EMBL/GenBank/DDBJ whole genome shotgun (WGS) entry which is preliminary data.</text>
</comment>
<evidence type="ECO:0000256" key="1">
    <source>
        <dbReference type="SAM" id="MobiDB-lite"/>
    </source>
</evidence>
<proteinExistence type="predicted"/>
<gene>
    <name evidence="2" type="ORF">FGG08_002971</name>
</gene>
<dbReference type="OrthoDB" id="5377213at2759"/>
<protein>
    <submittedName>
        <fullName evidence="2">Uncharacterized protein</fullName>
    </submittedName>
</protein>
<feature type="compositionally biased region" description="Low complexity" evidence="1">
    <location>
        <begin position="1"/>
        <end position="12"/>
    </location>
</feature>
<feature type="region of interest" description="Disordered" evidence="1">
    <location>
        <begin position="317"/>
        <end position="418"/>
    </location>
</feature>
<dbReference type="EMBL" id="JAGHQL010000049">
    <property type="protein sequence ID" value="KAH0542648.1"/>
    <property type="molecule type" value="Genomic_DNA"/>
</dbReference>
<feature type="region of interest" description="Disordered" evidence="1">
    <location>
        <begin position="1"/>
        <end position="102"/>
    </location>
</feature>
<feature type="region of interest" description="Disordered" evidence="1">
    <location>
        <begin position="259"/>
        <end position="288"/>
    </location>
</feature>
<feature type="compositionally biased region" description="Basic and acidic residues" evidence="1">
    <location>
        <begin position="329"/>
        <end position="373"/>
    </location>
</feature>
<name>A0A9P8L423_9PEZI</name>
<evidence type="ECO:0000313" key="3">
    <source>
        <dbReference type="Proteomes" id="UP000698800"/>
    </source>
</evidence>
<feature type="compositionally biased region" description="Polar residues" evidence="1">
    <location>
        <begin position="16"/>
        <end position="26"/>
    </location>
</feature>
<feature type="compositionally biased region" description="Polar residues" evidence="1">
    <location>
        <begin position="259"/>
        <end position="270"/>
    </location>
</feature>
<dbReference type="Proteomes" id="UP000698800">
    <property type="component" value="Unassembled WGS sequence"/>
</dbReference>
<evidence type="ECO:0000313" key="2">
    <source>
        <dbReference type="EMBL" id="KAH0542648.1"/>
    </source>
</evidence>
<reference evidence="2" key="1">
    <citation type="submission" date="2021-03" db="EMBL/GenBank/DDBJ databases">
        <title>Comparative genomics and phylogenomic investigation of the class Geoglossomycetes provide insights into ecological specialization and systematics.</title>
        <authorList>
            <person name="Melie T."/>
            <person name="Pirro S."/>
            <person name="Miller A.N."/>
            <person name="Quandt A."/>
        </authorList>
    </citation>
    <scope>NUCLEOTIDE SEQUENCE</scope>
    <source>
        <strain evidence="2">GBOQ0MN5Z8</strain>
    </source>
</reference>